<proteinExistence type="predicted"/>
<organism evidence="1 2">
    <name type="scientific">Brassica campestris</name>
    <name type="common">Field mustard</name>
    <dbReference type="NCBI Taxonomy" id="3711"/>
    <lineage>
        <taxon>Eukaryota</taxon>
        <taxon>Viridiplantae</taxon>
        <taxon>Streptophyta</taxon>
        <taxon>Embryophyta</taxon>
        <taxon>Tracheophyta</taxon>
        <taxon>Spermatophyta</taxon>
        <taxon>Magnoliopsida</taxon>
        <taxon>eudicotyledons</taxon>
        <taxon>Gunneridae</taxon>
        <taxon>Pentapetalae</taxon>
        <taxon>rosids</taxon>
        <taxon>malvids</taxon>
        <taxon>Brassicales</taxon>
        <taxon>Brassicaceae</taxon>
        <taxon>Brassiceae</taxon>
        <taxon>Brassica</taxon>
    </lineage>
</organism>
<accession>A0A8D9HCW2</accession>
<reference evidence="1 2" key="1">
    <citation type="submission" date="2021-07" db="EMBL/GenBank/DDBJ databases">
        <authorList>
            <consortium name="Genoscope - CEA"/>
            <person name="William W."/>
        </authorList>
    </citation>
    <scope>NUCLEOTIDE SEQUENCE [LARGE SCALE GENOMIC DNA]</scope>
</reference>
<feature type="non-terminal residue" evidence="1">
    <location>
        <position position="1"/>
    </location>
</feature>
<protein>
    <submittedName>
        <fullName evidence="1">Uncharacterized protein</fullName>
    </submittedName>
</protein>
<dbReference type="Proteomes" id="UP000694005">
    <property type="component" value="Chromosome A08"/>
</dbReference>
<name>A0A8D9HCW2_BRACM</name>
<dbReference type="AlphaFoldDB" id="A0A8D9HCW2"/>
<evidence type="ECO:0000313" key="2">
    <source>
        <dbReference type="Proteomes" id="UP000694005"/>
    </source>
</evidence>
<evidence type="ECO:0000313" key="1">
    <source>
        <dbReference type="EMBL" id="CAG7896900.1"/>
    </source>
</evidence>
<gene>
    <name evidence="1" type="ORF">BRAPAZ1V2_A08P05660.2</name>
</gene>
<dbReference type="Gramene" id="A08p05660.2_BraZ1">
    <property type="protein sequence ID" value="A08p05660.2_BraZ1.CDS.1"/>
    <property type="gene ID" value="A08g05660.2_BraZ1"/>
</dbReference>
<dbReference type="EMBL" id="LS974624">
    <property type="protein sequence ID" value="CAG7896900.1"/>
    <property type="molecule type" value="Genomic_DNA"/>
</dbReference>
<sequence>SVDSHNSSNDPRELWPYEEVSDTSLLQHQQLSGLQFWWDREHHRDVAQPPDHRILR</sequence>